<organism evidence="2 4">
    <name type="scientific">Thalassovita autumnalis</name>
    <dbReference type="NCBI Taxonomy" id="2072972"/>
    <lineage>
        <taxon>Bacteria</taxon>
        <taxon>Pseudomonadati</taxon>
        <taxon>Pseudomonadota</taxon>
        <taxon>Alphaproteobacteria</taxon>
        <taxon>Rhodobacterales</taxon>
        <taxon>Roseobacteraceae</taxon>
        <taxon>Thalassovita</taxon>
    </lineage>
</organism>
<dbReference type="EMBL" id="CYSB01000045">
    <property type="protein sequence ID" value="CUH70083.1"/>
    <property type="molecule type" value="Genomic_DNA"/>
</dbReference>
<dbReference type="EMBL" id="CYSC01000010">
    <property type="protein sequence ID" value="CUH70757.1"/>
    <property type="molecule type" value="Genomic_DNA"/>
</dbReference>
<dbReference type="Proteomes" id="UP000051887">
    <property type="component" value="Unassembled WGS sequence"/>
</dbReference>
<protein>
    <recommendedName>
        <fullName evidence="5">Ribbon-helix-helix protein CopG domain-containing protein</fullName>
    </recommendedName>
</protein>
<reference evidence="2 4" key="2">
    <citation type="submission" date="2015-09" db="EMBL/GenBank/DDBJ databases">
        <authorList>
            <consortium name="Swine Surveillance"/>
        </authorList>
    </citation>
    <scope>NUCLEOTIDE SEQUENCE [LARGE SCALE GENOMIC DNA]</scope>
    <source>
        <strain evidence="2 4">5120</strain>
    </source>
</reference>
<evidence type="ECO:0000313" key="3">
    <source>
        <dbReference type="Proteomes" id="UP000051086"/>
    </source>
</evidence>
<evidence type="ECO:0000313" key="1">
    <source>
        <dbReference type="EMBL" id="CUH70083.1"/>
    </source>
</evidence>
<name>A0A0P1G9H0_9RHOB</name>
<keyword evidence="3" id="KW-1185">Reference proteome</keyword>
<evidence type="ECO:0000313" key="4">
    <source>
        <dbReference type="Proteomes" id="UP000051887"/>
    </source>
</evidence>
<reference evidence="1 3" key="1">
    <citation type="submission" date="2015-09" db="EMBL/GenBank/DDBJ databases">
        <authorList>
            <person name="Rodrigo-Torres L."/>
            <person name="Arahal D.R."/>
        </authorList>
    </citation>
    <scope>NUCLEOTIDE SEQUENCE [LARGE SCALE GENOMIC DNA]</scope>
    <source>
        <strain evidence="1 3">CECT 5118</strain>
    </source>
</reference>
<dbReference type="Proteomes" id="UP000051086">
    <property type="component" value="Unassembled WGS sequence"/>
</dbReference>
<evidence type="ECO:0008006" key="5">
    <source>
        <dbReference type="Google" id="ProtNLM"/>
    </source>
</evidence>
<accession>A0A0P1G9H0</accession>
<proteinExistence type="predicted"/>
<sequence length="59" mass="7039">MVKIKTYRPVNLNMDSELLMKLDQHKHSGKPRSQLIHEAIEHYLVVLDRNASRQRQWSV</sequence>
<dbReference type="AlphaFoldDB" id="A0A0P1G9H0"/>
<gene>
    <name evidence="1" type="ORF">TL5118_04058</name>
    <name evidence="2" type="ORF">TL5120_00537</name>
</gene>
<evidence type="ECO:0000313" key="2">
    <source>
        <dbReference type="EMBL" id="CUH70757.1"/>
    </source>
</evidence>